<evidence type="ECO:0000259" key="1">
    <source>
        <dbReference type="Pfam" id="PF24626"/>
    </source>
</evidence>
<feature type="domain" description="Tf2-1-like SH3-like" evidence="1">
    <location>
        <begin position="218"/>
        <end position="281"/>
    </location>
</feature>
<proteinExistence type="predicted"/>
<dbReference type="RefSeq" id="XP_016472019.1">
    <property type="nucleotide sequence ID" value="XM_016616533.1"/>
</dbReference>
<name>A0A1S4A5Z4_TOBAC</name>
<accession>A0A1S4A5Z4</accession>
<reference evidence="2" key="1">
    <citation type="submission" date="2025-08" db="UniProtKB">
        <authorList>
            <consortium name="RefSeq"/>
        </authorList>
    </citation>
    <scope>IDENTIFICATION</scope>
</reference>
<dbReference type="OrthoDB" id="1939135at2759"/>
<dbReference type="STRING" id="4097.A0A1S4A5Z4"/>
<organism evidence="2">
    <name type="scientific">Nicotiana tabacum</name>
    <name type="common">Common tobacco</name>
    <dbReference type="NCBI Taxonomy" id="4097"/>
    <lineage>
        <taxon>Eukaryota</taxon>
        <taxon>Viridiplantae</taxon>
        <taxon>Streptophyta</taxon>
        <taxon>Embryophyta</taxon>
        <taxon>Tracheophyta</taxon>
        <taxon>Spermatophyta</taxon>
        <taxon>Magnoliopsida</taxon>
        <taxon>eudicotyledons</taxon>
        <taxon>Gunneridae</taxon>
        <taxon>Pentapetalae</taxon>
        <taxon>asterids</taxon>
        <taxon>lamiids</taxon>
        <taxon>Solanales</taxon>
        <taxon>Solanaceae</taxon>
        <taxon>Nicotianoideae</taxon>
        <taxon>Nicotianeae</taxon>
        <taxon>Nicotiana</taxon>
    </lineage>
</organism>
<dbReference type="OMA" id="PPEMSFV"/>
<gene>
    <name evidence="2" type="primary">LOC107794075</name>
</gene>
<dbReference type="AlphaFoldDB" id="A0A1S4A5Z4"/>
<dbReference type="PaxDb" id="4097-A0A1S4A5Z4"/>
<dbReference type="InterPro" id="IPR056924">
    <property type="entry name" value="SH3_Tf2-1"/>
</dbReference>
<evidence type="ECO:0000313" key="2">
    <source>
        <dbReference type="RefSeq" id="XP_016472019.1"/>
    </source>
</evidence>
<protein>
    <recommendedName>
        <fullName evidence="1">Tf2-1-like SH3-like domain-containing protein</fullName>
    </recommendedName>
</protein>
<sequence length="335" mass="37956">MVRNGAESSLVAEVKEKQLIDPALAQLKAAVLNNKTSTFSLGGEDGILRCQGRLCVPDVDNLWGRVMAEAHNSRYSVHPASKSRAPAARWVNSAYGNTNVEMGDDQHEFHGRVTSHSAQVNLSTAFHPQTDDQAKRTIHTLEDMLRSYMAPFEALYRRRCRSPIGWFEVGEAELVGLDLMHQAMEKVKIIQGRMKAAQSRQKSYANIRRRKLEFQVDDWVLLRVSPMKGVMRFGKKGKLSPRYVRPYRVTQRIGQVAYRLELPPEMSFVHLVFHVSMLKKVVGDSSTIVPIEAIEVNEELSYEEISVAILDKQVRKLRNKEVASVKVLSQSQQIE</sequence>
<dbReference type="Pfam" id="PF24626">
    <property type="entry name" value="SH3_Tf2-1"/>
    <property type="match status" value="1"/>
</dbReference>
<dbReference type="KEGG" id="nta:107794075"/>
<dbReference type="PANTHER" id="PTHR46148">
    <property type="entry name" value="CHROMO DOMAIN-CONTAINING PROTEIN"/>
    <property type="match status" value="1"/>
</dbReference>
<dbReference type="PANTHER" id="PTHR46148:SF58">
    <property type="entry name" value="RETROTRANSPOSON PROTEIN"/>
    <property type="match status" value="1"/>
</dbReference>